<dbReference type="SUPFAM" id="SSF55174">
    <property type="entry name" value="Alpha-L RNA-binding motif"/>
    <property type="match status" value="1"/>
</dbReference>
<dbReference type="InterPro" id="IPR018496">
    <property type="entry name" value="PsdUridine_synth_RsuA/RluB_CS"/>
</dbReference>
<keyword evidence="3 7" id="KW-0413">Isomerase</keyword>
<dbReference type="SUPFAM" id="SSF55120">
    <property type="entry name" value="Pseudouridine synthase"/>
    <property type="match status" value="1"/>
</dbReference>
<evidence type="ECO:0000256" key="5">
    <source>
        <dbReference type="ARBA" id="ARBA00037383"/>
    </source>
</evidence>
<dbReference type="FunCoup" id="A0A6N7EU05">
    <property type="interactions" value="326"/>
</dbReference>
<dbReference type="PROSITE" id="PS01149">
    <property type="entry name" value="PSI_RSU"/>
    <property type="match status" value="1"/>
</dbReference>
<organism evidence="9 10">
    <name type="scientific">Ostreibacterium oceani</name>
    <dbReference type="NCBI Taxonomy" id="2654998"/>
    <lineage>
        <taxon>Bacteria</taxon>
        <taxon>Pseudomonadati</taxon>
        <taxon>Pseudomonadota</taxon>
        <taxon>Gammaproteobacteria</taxon>
        <taxon>Cardiobacteriales</taxon>
        <taxon>Ostreibacteriaceae</taxon>
        <taxon>Ostreibacterium</taxon>
    </lineage>
</organism>
<dbReference type="GO" id="GO:0000455">
    <property type="term" value="P:enzyme-directed rRNA pseudouridine synthesis"/>
    <property type="evidence" value="ECO:0007669"/>
    <property type="project" value="UniProtKB-ARBA"/>
</dbReference>
<evidence type="ECO:0000256" key="6">
    <source>
        <dbReference type="PROSITE-ProRule" id="PRU00182"/>
    </source>
</evidence>
<dbReference type="CDD" id="cd00165">
    <property type="entry name" value="S4"/>
    <property type="match status" value="1"/>
</dbReference>
<comment type="catalytic activity">
    <reaction evidence="4">
        <text>uridine(2605) in 23S rRNA = pseudouridine(2605) in 23S rRNA</text>
        <dbReference type="Rhea" id="RHEA:42520"/>
        <dbReference type="Rhea" id="RHEA-COMP:10095"/>
        <dbReference type="Rhea" id="RHEA-COMP:10096"/>
        <dbReference type="ChEBI" id="CHEBI:65314"/>
        <dbReference type="ChEBI" id="CHEBI:65315"/>
        <dbReference type="EC" id="5.4.99.22"/>
    </reaction>
</comment>
<evidence type="ECO:0000259" key="8">
    <source>
        <dbReference type="SMART" id="SM00363"/>
    </source>
</evidence>
<reference evidence="9 10" key="1">
    <citation type="submission" date="2019-10" db="EMBL/GenBank/DDBJ databases">
        <title>Cardiobacteriales fam. a chemoheterotrophic member of the order Cardiobacteriales, and proposal of Cardiobacteriales fam. nov.</title>
        <authorList>
            <person name="Wang C."/>
        </authorList>
    </citation>
    <scope>NUCLEOTIDE SEQUENCE [LARGE SCALE GENOMIC DNA]</scope>
    <source>
        <strain evidence="9 10">ML27</strain>
    </source>
</reference>
<keyword evidence="2 6" id="KW-0694">RNA-binding</keyword>
<evidence type="ECO:0000256" key="2">
    <source>
        <dbReference type="ARBA" id="ARBA00022884"/>
    </source>
</evidence>
<dbReference type="InterPro" id="IPR002942">
    <property type="entry name" value="S4_RNA-bd"/>
</dbReference>
<evidence type="ECO:0000256" key="4">
    <source>
        <dbReference type="ARBA" id="ARBA00036944"/>
    </source>
</evidence>
<feature type="domain" description="RNA-binding S4" evidence="8">
    <location>
        <begin position="12"/>
        <end position="70"/>
    </location>
</feature>
<dbReference type="Pfam" id="PF00849">
    <property type="entry name" value="PseudoU_synth_2"/>
    <property type="match status" value="1"/>
</dbReference>
<dbReference type="NCBIfam" id="TIGR00093">
    <property type="entry name" value="pseudouridine synthase"/>
    <property type="match status" value="1"/>
</dbReference>
<dbReference type="PROSITE" id="PS50889">
    <property type="entry name" value="S4"/>
    <property type="match status" value="1"/>
</dbReference>
<dbReference type="InterPro" id="IPR020103">
    <property type="entry name" value="PsdUridine_synth_cat_dom_sf"/>
</dbReference>
<dbReference type="Pfam" id="PF01479">
    <property type="entry name" value="S4"/>
    <property type="match status" value="1"/>
</dbReference>
<comment type="similarity">
    <text evidence="1 7">Belongs to the pseudouridine synthase RsuA family.</text>
</comment>
<dbReference type="InterPro" id="IPR006145">
    <property type="entry name" value="PsdUridine_synth_RsuA/RluA"/>
</dbReference>
<dbReference type="GO" id="GO:0003723">
    <property type="term" value="F:RNA binding"/>
    <property type="evidence" value="ECO:0007669"/>
    <property type="project" value="UniProtKB-KW"/>
</dbReference>
<dbReference type="EC" id="5.4.99.-" evidence="7"/>
<dbReference type="SMART" id="SM00363">
    <property type="entry name" value="S4"/>
    <property type="match status" value="1"/>
</dbReference>
<dbReference type="InterPro" id="IPR020094">
    <property type="entry name" value="TruA/RsuA/RluB/E/F_N"/>
</dbReference>
<dbReference type="InterPro" id="IPR000748">
    <property type="entry name" value="PsdUridine_synth_RsuA/RluB/E/F"/>
</dbReference>
<dbReference type="EMBL" id="WHNW01000002">
    <property type="protein sequence ID" value="MPV85443.1"/>
    <property type="molecule type" value="Genomic_DNA"/>
</dbReference>
<dbReference type="InterPro" id="IPR050343">
    <property type="entry name" value="RsuA_PseudoU_synthase"/>
</dbReference>
<gene>
    <name evidence="9" type="ORF">GCU85_01675</name>
</gene>
<dbReference type="AlphaFoldDB" id="A0A6N7EU05"/>
<dbReference type="Gene3D" id="3.30.70.580">
    <property type="entry name" value="Pseudouridine synthase I, catalytic domain, N-terminal subdomain"/>
    <property type="match status" value="1"/>
</dbReference>
<dbReference type="GO" id="GO:0160139">
    <property type="term" value="F:23S rRNA pseudouridine(2605) synthase activity"/>
    <property type="evidence" value="ECO:0007669"/>
    <property type="project" value="UniProtKB-EC"/>
</dbReference>
<dbReference type="RefSeq" id="WP_152808707.1">
    <property type="nucleotide sequence ID" value="NZ_WHNW01000002.1"/>
</dbReference>
<dbReference type="InterPro" id="IPR042092">
    <property type="entry name" value="PsdUridine_s_RsuA/RluB/E/F_cat"/>
</dbReference>
<dbReference type="FunFam" id="3.30.70.1560:FF:000001">
    <property type="entry name" value="Pseudouridine synthase"/>
    <property type="match status" value="1"/>
</dbReference>
<dbReference type="Gene3D" id="3.10.290.10">
    <property type="entry name" value="RNA-binding S4 domain"/>
    <property type="match status" value="1"/>
</dbReference>
<keyword evidence="10" id="KW-1185">Reference proteome</keyword>
<dbReference type="Gene3D" id="3.30.70.1560">
    <property type="entry name" value="Alpha-L RNA-binding motif"/>
    <property type="match status" value="1"/>
</dbReference>
<dbReference type="InParanoid" id="A0A6N7EU05"/>
<evidence type="ECO:0000313" key="9">
    <source>
        <dbReference type="EMBL" id="MPV85443.1"/>
    </source>
</evidence>
<sequence>MAKTPSKKATGERIQKKLAALGFGSRREIERLIEAGEVKVNNKPATLGQPLQGNELIQIKGRRVVLSEVKSERKTRVIAYHKPVGVLCTRKDDQGRPTVFKDLPPIKNSRWVMIGRLDANTSGLLLFTNDGGLANALMHPRNEVVREYVVRVFGEITETKLQQLESGIELDDGWAHFDQIIAISPDEEVKNNFFKVSLREGRNREVRRLWEAVECQVSRLKRVRYGSYDIPKTLSPGKTVELTTTEVKKLTQCLDASAKTSAQTSSRNDG</sequence>
<name>A0A6N7EU05_9GAMM</name>
<dbReference type="GO" id="GO:0005829">
    <property type="term" value="C:cytosol"/>
    <property type="evidence" value="ECO:0007669"/>
    <property type="project" value="UniProtKB-ARBA"/>
</dbReference>
<dbReference type="InterPro" id="IPR036986">
    <property type="entry name" value="S4_RNA-bd_sf"/>
</dbReference>
<dbReference type="PANTHER" id="PTHR47683">
    <property type="entry name" value="PSEUDOURIDINE SYNTHASE FAMILY PROTEIN-RELATED"/>
    <property type="match status" value="1"/>
</dbReference>
<evidence type="ECO:0000256" key="7">
    <source>
        <dbReference type="RuleBase" id="RU003887"/>
    </source>
</evidence>
<protein>
    <recommendedName>
        <fullName evidence="7">Pseudouridine synthase</fullName>
        <ecNumber evidence="7">5.4.99.-</ecNumber>
    </recommendedName>
</protein>
<dbReference type="Proteomes" id="UP000471298">
    <property type="component" value="Unassembled WGS sequence"/>
</dbReference>
<evidence type="ECO:0000313" key="10">
    <source>
        <dbReference type="Proteomes" id="UP000471298"/>
    </source>
</evidence>
<accession>A0A6N7EU05</accession>
<evidence type="ECO:0000256" key="1">
    <source>
        <dbReference type="ARBA" id="ARBA00008348"/>
    </source>
</evidence>
<dbReference type="PANTHER" id="PTHR47683:SF3">
    <property type="entry name" value="RIBOSOMAL LARGE SUBUNIT PSEUDOURIDINE SYNTHASE B"/>
    <property type="match status" value="1"/>
</dbReference>
<comment type="function">
    <text evidence="5">Responsible for synthesis of pseudouridine from uracil-2605 in 23S ribosomal RNA.</text>
</comment>
<evidence type="ECO:0000256" key="3">
    <source>
        <dbReference type="ARBA" id="ARBA00023235"/>
    </source>
</evidence>
<comment type="caution">
    <text evidence="9">The sequence shown here is derived from an EMBL/GenBank/DDBJ whole genome shotgun (WGS) entry which is preliminary data.</text>
</comment>
<proteinExistence type="inferred from homology"/>